<dbReference type="GO" id="GO:0005737">
    <property type="term" value="C:cytoplasm"/>
    <property type="evidence" value="ECO:0007669"/>
    <property type="project" value="GOC"/>
</dbReference>
<dbReference type="GeneID" id="37222230"/>
<feature type="compositionally biased region" description="Acidic residues" evidence="1">
    <location>
        <begin position="448"/>
        <end position="466"/>
    </location>
</feature>
<feature type="compositionally biased region" description="Acidic residues" evidence="1">
    <location>
        <begin position="480"/>
        <end position="499"/>
    </location>
</feature>
<dbReference type="GO" id="GO:0007094">
    <property type="term" value="P:mitotic spindle assembly checkpoint signaling"/>
    <property type="evidence" value="ECO:0007669"/>
    <property type="project" value="TreeGrafter"/>
</dbReference>
<reference evidence="3 4" key="1">
    <citation type="submission" date="2018-02" db="EMBL/GenBank/DDBJ databases">
        <title>The genomes of Aspergillus section Nigri reveals drivers in fungal speciation.</title>
        <authorList>
            <consortium name="DOE Joint Genome Institute"/>
            <person name="Vesth T.C."/>
            <person name="Nybo J."/>
            <person name="Theobald S."/>
            <person name="Brandl J."/>
            <person name="Frisvad J.C."/>
            <person name="Nielsen K.F."/>
            <person name="Lyhne E.K."/>
            <person name="Kogle M.E."/>
            <person name="Kuo A."/>
            <person name="Riley R."/>
            <person name="Clum A."/>
            <person name="Nolan M."/>
            <person name="Lipzen A."/>
            <person name="Salamov A."/>
            <person name="Henrissat B."/>
            <person name="Wiebenga A."/>
            <person name="De vries R.P."/>
            <person name="Grigoriev I.V."/>
            <person name="Mortensen U.H."/>
            <person name="Andersen M.R."/>
            <person name="Baker S.E."/>
        </authorList>
    </citation>
    <scope>NUCLEOTIDE SEQUENCE [LARGE SCALE GENOMIC DNA]</scope>
    <source>
        <strain evidence="3 4">CBS 121593</strain>
    </source>
</reference>
<name>A0A395HDA0_9EURO</name>
<dbReference type="Pfam" id="PF22766">
    <property type="entry name" value="ZW10_C2"/>
    <property type="match status" value="1"/>
</dbReference>
<feature type="region of interest" description="Disordered" evidence="1">
    <location>
        <begin position="420"/>
        <end position="525"/>
    </location>
</feature>
<evidence type="ECO:0000313" key="4">
    <source>
        <dbReference type="Proteomes" id="UP000249402"/>
    </source>
</evidence>
<dbReference type="RefSeq" id="XP_025580184.1">
    <property type="nucleotide sequence ID" value="XM_025717365.1"/>
</dbReference>
<dbReference type="EMBL" id="KZ824420">
    <property type="protein sequence ID" value="RAL05857.1"/>
    <property type="molecule type" value="Genomic_DNA"/>
</dbReference>
<gene>
    <name evidence="3" type="ORF">BO80DRAFT_397113</name>
</gene>
<dbReference type="VEuPathDB" id="FungiDB:BO80DRAFT_397113"/>
<dbReference type="InterPro" id="IPR046362">
    <property type="entry name" value="Zw10/DSL1_C_sf"/>
</dbReference>
<sequence>MSAKATEQEISQSVLDFVTDGTYPESEHVVASNFPTSVLVKELELISKAREQVEAEISFLSREDDFDADGWISQAKQLHADIERSRVTAREIVEQHEKTQPLQLRVEDASAKVGLIETEIAFNQAVASALVEVQKLCRQLDDGRTALGDGRVMAAIEILEATEHSVKQNSHFTNTNVLHILLENTAGLRKDIMEAVRNHWNGQLHIDKREGKLVISRNNGDLLEETIVALTRLEMFSSTKDRFQKELMSRIIDPVLLPGVTGHSHNVRVSESAICLEPQPSVTSVSELLDRIVNVLGFLRQCLPGSIADSFSDMFIPSLSSKIIEFWLSPAIPTELEGLGKFEQILDRVLKFTKSMEGFGWHGQEELVSWVNQAPRLWLARRRVDSLDQVRRILVASHGITQQVERIEVEKVSENDKALLENATPDDWDAGWEEDNESGSKGKQSAIPDDEEDVSAWGLDDDDTEENDMKTKQSTTTTSADEDDAGDAWGWGDDDEEQHADDSQSKEPAFTGAANGKGVAHQASPREVTLKEKYTITDIPHSILGIVKQQITDSNAISQPAHAHSRVVSSGTGLLALPTLILAMFKATASTFYGLKLNAGQMYLYNDSLYLADQVRNIAEEYQLTRLHADIAALEKYGKLAYSKEMQTQRTIVTDLLDGAQGFSQCSEQPFLGECENAISATVDRIRDVFKEWQPILSHSALLQSVGSLVSTVVSKIIIEIEDLGDISEPQSQRLVSFCNQVSQLEDLFIPEALEDTERSPMTAVYVQNWLKFQYLINILESSLADIKFLWLEGELRLEFSPEEVVDLIEALFAESDYRRKAISDIRRASRGQ</sequence>
<keyword evidence="4" id="KW-1185">Reference proteome</keyword>
<dbReference type="STRING" id="1448316.A0A395HDA0"/>
<dbReference type="Gene3D" id="1.10.357.150">
    <property type="match status" value="1"/>
</dbReference>
<evidence type="ECO:0000313" key="3">
    <source>
        <dbReference type="EMBL" id="RAL05857.1"/>
    </source>
</evidence>
<organism evidence="3 4">
    <name type="scientific">Aspergillus ibericus CBS 121593</name>
    <dbReference type="NCBI Taxonomy" id="1448316"/>
    <lineage>
        <taxon>Eukaryota</taxon>
        <taxon>Fungi</taxon>
        <taxon>Dikarya</taxon>
        <taxon>Ascomycota</taxon>
        <taxon>Pezizomycotina</taxon>
        <taxon>Eurotiomycetes</taxon>
        <taxon>Eurotiomycetidae</taxon>
        <taxon>Eurotiales</taxon>
        <taxon>Aspergillaceae</taxon>
        <taxon>Aspergillus</taxon>
        <taxon>Aspergillus subgen. Circumdati</taxon>
    </lineage>
</organism>
<proteinExistence type="predicted"/>
<dbReference type="OrthoDB" id="534815at2759"/>
<dbReference type="PANTHER" id="PTHR12205:SF0">
    <property type="entry name" value="CENTROMERE_KINETOCHORE PROTEIN ZW10 HOMOLOG"/>
    <property type="match status" value="1"/>
</dbReference>
<accession>A0A395HDA0</accession>
<dbReference type="Proteomes" id="UP000249402">
    <property type="component" value="Unassembled WGS sequence"/>
</dbReference>
<evidence type="ECO:0000256" key="1">
    <source>
        <dbReference type="SAM" id="MobiDB-lite"/>
    </source>
</evidence>
<feature type="domain" description="ZW10 C-terminal helical" evidence="2">
    <location>
        <begin position="678"/>
        <end position="825"/>
    </location>
</feature>
<dbReference type="InterPro" id="IPR055148">
    <property type="entry name" value="ZW10_C_2"/>
</dbReference>
<dbReference type="FunFam" id="1.10.357.150:FF:000004">
    <property type="entry name" value="Centromere/kinetochore protein zw10 homolog"/>
    <property type="match status" value="1"/>
</dbReference>
<protein>
    <submittedName>
        <fullName evidence="3">Centromere/kinetochore protein Zw10</fullName>
    </submittedName>
</protein>
<dbReference type="PANTHER" id="PTHR12205">
    <property type="entry name" value="CENTROMERE/KINETOCHORE PROTEIN ZW10"/>
    <property type="match status" value="1"/>
</dbReference>
<feature type="compositionally biased region" description="Acidic residues" evidence="1">
    <location>
        <begin position="424"/>
        <end position="437"/>
    </location>
</feature>
<dbReference type="GO" id="GO:1990423">
    <property type="term" value="C:RZZ complex"/>
    <property type="evidence" value="ECO:0007669"/>
    <property type="project" value="TreeGrafter"/>
</dbReference>
<evidence type="ECO:0000259" key="2">
    <source>
        <dbReference type="Pfam" id="PF22766"/>
    </source>
</evidence>
<dbReference type="AlphaFoldDB" id="A0A395HDA0"/>
<dbReference type="GO" id="GO:0006888">
    <property type="term" value="P:endoplasmic reticulum to Golgi vesicle-mediated transport"/>
    <property type="evidence" value="ECO:0007669"/>
    <property type="project" value="TreeGrafter"/>
</dbReference>